<dbReference type="SUPFAM" id="SSF143011">
    <property type="entry name" value="RelE-like"/>
    <property type="match status" value="1"/>
</dbReference>
<dbReference type="PANTHER" id="PTHR35601">
    <property type="entry name" value="TOXIN RELE"/>
    <property type="match status" value="1"/>
</dbReference>
<keyword evidence="2" id="KW-1277">Toxin-antitoxin system</keyword>
<dbReference type="PANTHER" id="PTHR35601:SF1">
    <property type="entry name" value="TOXIN RELE"/>
    <property type="match status" value="1"/>
</dbReference>
<name>A0A1H3IMD8_9PROT</name>
<dbReference type="InterPro" id="IPR007712">
    <property type="entry name" value="RelE/ParE_toxin"/>
</dbReference>
<dbReference type="Pfam" id="PF05016">
    <property type="entry name" value="ParE_toxin"/>
    <property type="match status" value="1"/>
</dbReference>
<sequence>MAKYKIVFKASVAKDLRAVPNHDVKRILQRIDELAIDPRVDGCIKLSGEEKYRVRQGLYRIIYEIRDATLVVNIVKIGHRSSAYKNY</sequence>
<dbReference type="EMBL" id="FNOY01000027">
    <property type="protein sequence ID" value="SDY28852.1"/>
    <property type="molecule type" value="Genomic_DNA"/>
</dbReference>
<evidence type="ECO:0000313" key="4">
    <source>
        <dbReference type="Proteomes" id="UP000198640"/>
    </source>
</evidence>
<accession>A0A1H3IMD8</accession>
<reference evidence="3 4" key="1">
    <citation type="submission" date="2016-10" db="EMBL/GenBank/DDBJ databases">
        <authorList>
            <person name="de Groot N.N."/>
        </authorList>
    </citation>
    <scope>NUCLEOTIDE SEQUENCE [LARGE SCALE GENOMIC DNA]</scope>
    <source>
        <strain evidence="3 4">Nm1</strain>
    </source>
</reference>
<evidence type="ECO:0000256" key="2">
    <source>
        <dbReference type="ARBA" id="ARBA00022649"/>
    </source>
</evidence>
<dbReference type="Proteomes" id="UP000198640">
    <property type="component" value="Unassembled WGS sequence"/>
</dbReference>
<keyword evidence="4" id="KW-1185">Reference proteome</keyword>
<dbReference type="AlphaFoldDB" id="A0A1H3IMD8"/>
<dbReference type="STRING" id="44576.SAMN05421881_102735"/>
<comment type="similarity">
    <text evidence="1">Belongs to the RelE toxin family.</text>
</comment>
<dbReference type="InterPro" id="IPR035093">
    <property type="entry name" value="RelE/ParE_toxin_dom_sf"/>
</dbReference>
<organism evidence="3 4">
    <name type="scientific">Nitrosomonas halophila</name>
    <dbReference type="NCBI Taxonomy" id="44576"/>
    <lineage>
        <taxon>Bacteria</taxon>
        <taxon>Pseudomonadati</taxon>
        <taxon>Pseudomonadota</taxon>
        <taxon>Betaproteobacteria</taxon>
        <taxon>Nitrosomonadales</taxon>
        <taxon>Nitrosomonadaceae</taxon>
        <taxon>Nitrosomonas</taxon>
    </lineage>
</organism>
<gene>
    <name evidence="3" type="ORF">SAMN05421881_102735</name>
</gene>
<dbReference type="OrthoDB" id="5570653at2"/>
<proteinExistence type="inferred from homology"/>
<protein>
    <submittedName>
        <fullName evidence="3">mRNA interferase RelE/StbE</fullName>
    </submittedName>
</protein>
<evidence type="ECO:0000313" key="3">
    <source>
        <dbReference type="EMBL" id="SDY28852.1"/>
    </source>
</evidence>
<evidence type="ECO:0000256" key="1">
    <source>
        <dbReference type="ARBA" id="ARBA00006226"/>
    </source>
</evidence>
<dbReference type="Gene3D" id="3.30.2310.20">
    <property type="entry name" value="RelE-like"/>
    <property type="match status" value="1"/>
</dbReference>
<dbReference type="RefSeq" id="WP_090413995.1">
    <property type="nucleotide sequence ID" value="NZ_FNOY01000027.1"/>
</dbReference>